<dbReference type="AlphaFoldDB" id="A0A443I825"/>
<protein>
    <submittedName>
        <fullName evidence="2">Uncharacterized protein</fullName>
    </submittedName>
</protein>
<dbReference type="STRING" id="264951.A0A443I825"/>
<feature type="region of interest" description="Disordered" evidence="1">
    <location>
        <begin position="372"/>
        <end position="391"/>
    </location>
</feature>
<dbReference type="EMBL" id="RCNU01000001">
    <property type="protein sequence ID" value="RWR00137.1"/>
    <property type="molecule type" value="Genomic_DNA"/>
</dbReference>
<organism evidence="2 3">
    <name type="scientific">Byssochlamys spectabilis</name>
    <name type="common">Paecilomyces variotii</name>
    <dbReference type="NCBI Taxonomy" id="264951"/>
    <lineage>
        <taxon>Eukaryota</taxon>
        <taxon>Fungi</taxon>
        <taxon>Dikarya</taxon>
        <taxon>Ascomycota</taxon>
        <taxon>Pezizomycotina</taxon>
        <taxon>Eurotiomycetes</taxon>
        <taxon>Eurotiomycetidae</taxon>
        <taxon>Eurotiales</taxon>
        <taxon>Thermoascaceae</taxon>
        <taxon>Paecilomyces</taxon>
    </lineage>
</organism>
<evidence type="ECO:0000313" key="2">
    <source>
        <dbReference type="EMBL" id="RWR00137.1"/>
    </source>
</evidence>
<feature type="compositionally biased region" description="Basic and acidic residues" evidence="1">
    <location>
        <begin position="290"/>
        <end position="305"/>
    </location>
</feature>
<feature type="region of interest" description="Disordered" evidence="1">
    <location>
        <begin position="1"/>
        <end position="66"/>
    </location>
</feature>
<accession>A0A443I825</accession>
<dbReference type="GeneID" id="39601225"/>
<name>A0A443I825_BYSSP</name>
<dbReference type="Proteomes" id="UP000283841">
    <property type="component" value="Unassembled WGS sequence"/>
</dbReference>
<dbReference type="VEuPathDB" id="FungiDB:C8Q69DRAFT_48697"/>
<evidence type="ECO:0000313" key="3">
    <source>
        <dbReference type="Proteomes" id="UP000283841"/>
    </source>
</evidence>
<comment type="caution">
    <text evidence="2">The sequence shown here is derived from an EMBL/GenBank/DDBJ whole genome shotgun (WGS) entry which is preliminary data.</text>
</comment>
<dbReference type="RefSeq" id="XP_028489781.1">
    <property type="nucleotide sequence ID" value="XM_028631948.1"/>
</dbReference>
<reference evidence="2 3" key="1">
    <citation type="journal article" date="2018" name="Front. Microbiol.">
        <title>Genomic and genetic insights into a cosmopolitan fungus, Paecilomyces variotii (Eurotiales).</title>
        <authorList>
            <person name="Urquhart A.S."/>
            <person name="Mondo S.J."/>
            <person name="Makela M.R."/>
            <person name="Hane J.K."/>
            <person name="Wiebenga A."/>
            <person name="He G."/>
            <person name="Mihaltcheva S."/>
            <person name="Pangilinan J."/>
            <person name="Lipzen A."/>
            <person name="Barry K."/>
            <person name="de Vries R.P."/>
            <person name="Grigoriev I.V."/>
            <person name="Idnurm A."/>
        </authorList>
    </citation>
    <scope>NUCLEOTIDE SEQUENCE [LARGE SCALE GENOMIC DNA]</scope>
    <source>
        <strain evidence="2 3">CBS 101075</strain>
    </source>
</reference>
<feature type="compositionally biased region" description="Basic and acidic residues" evidence="1">
    <location>
        <begin position="83"/>
        <end position="93"/>
    </location>
</feature>
<proteinExistence type="predicted"/>
<feature type="compositionally biased region" description="Low complexity" evidence="1">
    <location>
        <begin position="1"/>
        <end position="25"/>
    </location>
</feature>
<feature type="compositionally biased region" description="Polar residues" evidence="1">
    <location>
        <begin position="377"/>
        <end position="390"/>
    </location>
</feature>
<feature type="region of interest" description="Disordered" evidence="1">
    <location>
        <begin position="289"/>
        <end position="308"/>
    </location>
</feature>
<feature type="region of interest" description="Disordered" evidence="1">
    <location>
        <begin position="83"/>
        <end position="114"/>
    </location>
</feature>
<gene>
    <name evidence="2" type="ORF">C8Q69DRAFT_48697</name>
</gene>
<keyword evidence="3" id="KW-1185">Reference proteome</keyword>
<evidence type="ECO:0000256" key="1">
    <source>
        <dbReference type="SAM" id="MobiDB-lite"/>
    </source>
</evidence>
<sequence length="458" mass="52812">MWSRPSSVRSASVHSLSHSVSSLHSYDSERSSDSDAFNEFNDRTSRQLWHPQDGLPRKPQQESPKLAEIYPRPLITMARLNQEDDHSPPESETHSQATTLDVEEDYEQPEKTPTLLPAAKYVESQNEFHPKTEEADQYEVSEYQASDTRVPGPLEQQLSALMRKIIFMERENPTISVSPEEYQAMQDRIKTLEAEKAAMAARYEALFALRDEDVANLIKVRVLLAEERWEHANIRKLRDDDLGNVISLRNRLAEATRKIESLEKSGGRITPSRRPRSIVSIEGRSTIARESTERRNTLERRDTLEPKNTTDLFQAARTAALEQRALELEKANEDLQRQMAAMKLEGASPELGQSWQARVSDLEAQLRQKEDELSRIPQIQQQPSTSTDPMTWNRIEGMLDENAKYREKMAQKMQQLRSEKEILQRELHQKEDENADLEAKVEKLQRYTNAGLLQKILR</sequence>